<evidence type="ECO:0000313" key="2">
    <source>
        <dbReference type="Proteomes" id="UP000027192"/>
    </source>
</evidence>
<name>A0A066RR45_9GAMM</name>
<protein>
    <recommendedName>
        <fullName evidence="3">DUF2491 domain-containing protein</fullName>
    </recommendedName>
</protein>
<accession>A0A066RR45</accession>
<dbReference type="AlphaFoldDB" id="A0A066RR45"/>
<sequence>MFDWFKKRKEPEASGPAAPEILGLRLGGAFELDDLKLRLTESSLMIEGASRTQLIQAVGEVWLDEQTRLVRYYTDDDGFIQVLTHGTGEADVSEVKLFYFFESKPVDTDSEWQHLLDQGIVKNQWQLEDYSYQKIWDNSRPVAMTETTWLQNGTTSNTDQFVMLYEREAEPELKEVLLVAAEEKIFDNRAERSLVLSTGFDLSPTDFKLIG</sequence>
<dbReference type="EMBL" id="JMIB01000043">
    <property type="protein sequence ID" value="KDM89858.1"/>
    <property type="molecule type" value="Genomic_DNA"/>
</dbReference>
<evidence type="ECO:0000313" key="1">
    <source>
        <dbReference type="EMBL" id="KDM89858.1"/>
    </source>
</evidence>
<dbReference type="InterPro" id="IPR019621">
    <property type="entry name" value="DUF2491"/>
</dbReference>
<comment type="caution">
    <text evidence="1">The sequence shown here is derived from an EMBL/GenBank/DDBJ whole genome shotgun (WGS) entry which is preliminary data.</text>
</comment>
<dbReference type="OrthoDB" id="6148994at2"/>
<proteinExistence type="predicted"/>
<gene>
    <name evidence="1" type="ORF">EA58_20625</name>
</gene>
<dbReference type="STRING" id="1654360.EA58_20625"/>
<reference evidence="1 2" key="1">
    <citation type="submission" date="2014-04" db="EMBL/GenBank/DDBJ databases">
        <title>Draft genome sequence of Photobacterium halotolerans S2753: a solonamide, ngercheumicin and holomycin producer.</title>
        <authorList>
            <person name="Machado H.R."/>
            <person name="Gram L."/>
        </authorList>
    </citation>
    <scope>NUCLEOTIDE SEQUENCE [LARGE SCALE GENOMIC DNA]</scope>
    <source>
        <strain evidence="1 2">S2753</strain>
    </source>
</reference>
<keyword evidence="2" id="KW-1185">Reference proteome</keyword>
<dbReference type="Pfam" id="PF10679">
    <property type="entry name" value="DUF2491"/>
    <property type="match status" value="1"/>
</dbReference>
<dbReference type="Proteomes" id="UP000027192">
    <property type="component" value="Unassembled WGS sequence"/>
</dbReference>
<organism evidence="1 2">
    <name type="scientific">Photobacterium galatheae</name>
    <dbReference type="NCBI Taxonomy" id="1654360"/>
    <lineage>
        <taxon>Bacteria</taxon>
        <taxon>Pseudomonadati</taxon>
        <taxon>Pseudomonadota</taxon>
        <taxon>Gammaproteobacteria</taxon>
        <taxon>Vibrionales</taxon>
        <taxon>Vibrionaceae</taxon>
        <taxon>Photobacterium</taxon>
    </lineage>
</organism>
<evidence type="ECO:0008006" key="3">
    <source>
        <dbReference type="Google" id="ProtNLM"/>
    </source>
</evidence>
<dbReference type="RefSeq" id="WP_036756907.1">
    <property type="nucleotide sequence ID" value="NZ_JAGSGC010000018.1"/>
</dbReference>